<accession>A0AAN7KIZ7</accession>
<evidence type="ECO:0000313" key="4">
    <source>
        <dbReference type="Proteomes" id="UP001345219"/>
    </source>
</evidence>
<evidence type="ECO:0000256" key="1">
    <source>
        <dbReference type="ARBA" id="ARBA00009817"/>
    </source>
</evidence>
<proteinExistence type="inferred from homology"/>
<dbReference type="SUPFAM" id="SSF55136">
    <property type="entry name" value="Probable bacterial effector-binding domain"/>
    <property type="match status" value="1"/>
</dbReference>
<comment type="caution">
    <text evidence="3">The sequence shown here is derived from an EMBL/GenBank/DDBJ whole genome shotgun (WGS) entry which is preliminary data.</text>
</comment>
<keyword evidence="4" id="KW-1185">Reference proteome</keyword>
<dbReference type="InterPro" id="IPR006917">
    <property type="entry name" value="SOUL_heme-bd"/>
</dbReference>
<dbReference type="EMBL" id="JAXIOK010000006">
    <property type="protein sequence ID" value="KAK4768086.1"/>
    <property type="molecule type" value="Genomic_DNA"/>
</dbReference>
<dbReference type="Gene3D" id="3.20.80.10">
    <property type="entry name" value="Regulatory factor, effector binding domain"/>
    <property type="match status" value="1"/>
</dbReference>
<dbReference type="FunFam" id="3.20.80.10:FF:000002">
    <property type="entry name" value="Heme-binding protein 2"/>
    <property type="match status" value="1"/>
</dbReference>
<feature type="signal peptide" evidence="2">
    <location>
        <begin position="1"/>
        <end position="25"/>
    </location>
</feature>
<dbReference type="PANTHER" id="PTHR11220">
    <property type="entry name" value="HEME-BINDING PROTEIN-RELATED"/>
    <property type="match status" value="1"/>
</dbReference>
<evidence type="ECO:0008006" key="5">
    <source>
        <dbReference type="Google" id="ProtNLM"/>
    </source>
</evidence>
<keyword evidence="2" id="KW-0732">Signal</keyword>
<gene>
    <name evidence="3" type="ORF">SAY87_003227</name>
</gene>
<comment type="similarity">
    <text evidence="1">Belongs to the HEBP family.</text>
</comment>
<protein>
    <recommendedName>
        <fullName evidence="5">SOUL heme-binding family protein</fullName>
    </recommendedName>
</protein>
<organism evidence="3 4">
    <name type="scientific">Trapa incisa</name>
    <dbReference type="NCBI Taxonomy" id="236973"/>
    <lineage>
        <taxon>Eukaryota</taxon>
        <taxon>Viridiplantae</taxon>
        <taxon>Streptophyta</taxon>
        <taxon>Embryophyta</taxon>
        <taxon>Tracheophyta</taxon>
        <taxon>Spermatophyta</taxon>
        <taxon>Magnoliopsida</taxon>
        <taxon>eudicotyledons</taxon>
        <taxon>Gunneridae</taxon>
        <taxon>Pentapetalae</taxon>
        <taxon>rosids</taxon>
        <taxon>malvids</taxon>
        <taxon>Myrtales</taxon>
        <taxon>Lythraceae</taxon>
        <taxon>Trapa</taxon>
    </lineage>
</organism>
<evidence type="ECO:0000256" key="2">
    <source>
        <dbReference type="SAM" id="SignalP"/>
    </source>
</evidence>
<name>A0AAN7KIZ7_9MYRT</name>
<dbReference type="InterPro" id="IPR011256">
    <property type="entry name" value="Reg_factor_effector_dom_sf"/>
</dbReference>
<reference evidence="3 4" key="1">
    <citation type="journal article" date="2023" name="Hortic Res">
        <title>Pangenome of water caltrop reveals structural variations and asymmetric subgenome divergence after allopolyploidization.</title>
        <authorList>
            <person name="Zhang X."/>
            <person name="Chen Y."/>
            <person name="Wang L."/>
            <person name="Yuan Y."/>
            <person name="Fang M."/>
            <person name="Shi L."/>
            <person name="Lu R."/>
            <person name="Comes H.P."/>
            <person name="Ma Y."/>
            <person name="Chen Y."/>
            <person name="Huang G."/>
            <person name="Zhou Y."/>
            <person name="Zheng Z."/>
            <person name="Qiu Y."/>
        </authorList>
    </citation>
    <scope>NUCLEOTIDE SEQUENCE [LARGE SCALE GENOMIC DNA]</scope>
    <source>
        <tissue evidence="3">Roots</tissue>
    </source>
</reference>
<dbReference type="AlphaFoldDB" id="A0AAN7KIZ7"/>
<dbReference type="Pfam" id="PF04832">
    <property type="entry name" value="SOUL"/>
    <property type="match status" value="1"/>
</dbReference>
<evidence type="ECO:0000313" key="3">
    <source>
        <dbReference type="EMBL" id="KAK4768086.1"/>
    </source>
</evidence>
<dbReference type="PANTHER" id="PTHR11220:SF1">
    <property type="entry name" value="HEME-BINDING PROTEIN 2"/>
    <property type="match status" value="1"/>
</dbReference>
<feature type="chain" id="PRO_5042892457" description="SOUL heme-binding family protein" evidence="2">
    <location>
        <begin position="26"/>
        <end position="217"/>
    </location>
</feature>
<dbReference type="Proteomes" id="UP001345219">
    <property type="component" value="Chromosome 3"/>
</dbReference>
<sequence length="217" mass="24056">MEGNSRKTTALVKLHLLCLVAICSAIETPEYTVVHVESDFEVRLYGKSTWMSAPARDLSFKKATLNGFHRLFQFIEGANLNYSRIPMTFPIVTSIVPEAGPLHSSAYSVLFYLPAKFQETPPSPLPELSLKPYRWTSHCIAISKFSGFAKDDNIVQEAEKLAFSLSRSTWVNSTSPKSDYAYSIAQYSSPFHLIGRVNEVWVDVDVSGCTSAGAAAY</sequence>